<keyword evidence="1" id="KW-0472">Membrane</keyword>
<keyword evidence="3" id="KW-1185">Reference proteome</keyword>
<dbReference type="InParanoid" id="W7XA36"/>
<keyword evidence="1" id="KW-1133">Transmembrane helix</keyword>
<sequence>MVLSRMLIIIVLLLLIALLVNNAMVTKKNQLVLLLVTKIMMAFVLLPLIPNVYLLHLCFAVFLKVSALLLMDSHLLKMLQTVLNLRTAKLKTLDSVEQVELTALAQVSLRSLIPMTVPATQVRILSQITHAKLNLLALYYLLPALSS</sequence>
<dbReference type="EMBL" id="GG662841">
    <property type="protein sequence ID" value="EWS76260.1"/>
    <property type="molecule type" value="Genomic_DNA"/>
</dbReference>
<dbReference type="GeneID" id="24440784"/>
<feature type="transmembrane region" description="Helical" evidence="1">
    <location>
        <begin position="6"/>
        <end position="24"/>
    </location>
</feature>
<proteinExistence type="predicted"/>
<name>W7XA36_TETTS</name>
<keyword evidence="1 2" id="KW-0812">Transmembrane</keyword>
<evidence type="ECO:0000313" key="3">
    <source>
        <dbReference type="Proteomes" id="UP000009168"/>
    </source>
</evidence>
<evidence type="ECO:0000313" key="2">
    <source>
        <dbReference type="EMBL" id="EWS76260.1"/>
    </source>
</evidence>
<dbReference type="Proteomes" id="UP000009168">
    <property type="component" value="Unassembled WGS sequence"/>
</dbReference>
<dbReference type="KEGG" id="tet:TTHERM_000812999"/>
<dbReference type="AlphaFoldDB" id="W7XA36"/>
<evidence type="ECO:0000256" key="1">
    <source>
        <dbReference type="SAM" id="Phobius"/>
    </source>
</evidence>
<organism evidence="2 3">
    <name type="scientific">Tetrahymena thermophila (strain SB210)</name>
    <dbReference type="NCBI Taxonomy" id="312017"/>
    <lineage>
        <taxon>Eukaryota</taxon>
        <taxon>Sar</taxon>
        <taxon>Alveolata</taxon>
        <taxon>Ciliophora</taxon>
        <taxon>Intramacronucleata</taxon>
        <taxon>Oligohymenophorea</taxon>
        <taxon>Hymenostomatida</taxon>
        <taxon>Tetrahymenina</taxon>
        <taxon>Tetrahymenidae</taxon>
        <taxon>Tetrahymena</taxon>
    </lineage>
</organism>
<dbReference type="RefSeq" id="XP_012651219.1">
    <property type="nucleotide sequence ID" value="XM_012795765.1"/>
</dbReference>
<protein>
    <submittedName>
        <fullName evidence="2">Transmembrane protein, putative</fullName>
    </submittedName>
</protein>
<reference evidence="3" key="1">
    <citation type="journal article" date="2006" name="PLoS Biol.">
        <title>Macronuclear genome sequence of the ciliate Tetrahymena thermophila, a model eukaryote.</title>
        <authorList>
            <person name="Eisen J.A."/>
            <person name="Coyne R.S."/>
            <person name="Wu M."/>
            <person name="Wu D."/>
            <person name="Thiagarajan M."/>
            <person name="Wortman J.R."/>
            <person name="Badger J.H."/>
            <person name="Ren Q."/>
            <person name="Amedeo P."/>
            <person name="Jones K.M."/>
            <person name="Tallon L.J."/>
            <person name="Delcher A.L."/>
            <person name="Salzberg S.L."/>
            <person name="Silva J.C."/>
            <person name="Haas B.J."/>
            <person name="Majoros W.H."/>
            <person name="Farzad M."/>
            <person name="Carlton J.M."/>
            <person name="Smith R.K. Jr."/>
            <person name="Garg J."/>
            <person name="Pearlman R.E."/>
            <person name="Karrer K.M."/>
            <person name="Sun L."/>
            <person name="Manning G."/>
            <person name="Elde N.C."/>
            <person name="Turkewitz A.P."/>
            <person name="Asai D.J."/>
            <person name="Wilkes D.E."/>
            <person name="Wang Y."/>
            <person name="Cai H."/>
            <person name="Collins K."/>
            <person name="Stewart B.A."/>
            <person name="Lee S.R."/>
            <person name="Wilamowska K."/>
            <person name="Weinberg Z."/>
            <person name="Ruzzo W.L."/>
            <person name="Wloga D."/>
            <person name="Gaertig J."/>
            <person name="Frankel J."/>
            <person name="Tsao C.-C."/>
            <person name="Gorovsky M.A."/>
            <person name="Keeling P.J."/>
            <person name="Waller R.F."/>
            <person name="Patron N.J."/>
            <person name="Cherry J.M."/>
            <person name="Stover N.A."/>
            <person name="Krieger C.J."/>
            <person name="del Toro C."/>
            <person name="Ryder H.F."/>
            <person name="Williamson S.C."/>
            <person name="Barbeau R.A."/>
            <person name="Hamilton E.P."/>
            <person name="Orias E."/>
        </authorList>
    </citation>
    <scope>NUCLEOTIDE SEQUENCE [LARGE SCALE GENOMIC DNA]</scope>
    <source>
        <strain evidence="3">SB210</strain>
    </source>
</reference>
<accession>W7XA36</accession>
<gene>
    <name evidence="2" type="ORF">TTHERM_000812999</name>
</gene>